<keyword evidence="2 7" id="KW-0813">Transport</keyword>
<protein>
    <recommendedName>
        <fullName evidence="7">Nickel/cobalt efflux system</fullName>
    </recommendedName>
</protein>
<comment type="subcellular location">
    <subcellularLocation>
        <location evidence="7">Cell membrane</location>
        <topology evidence="7">Multi-pass membrane protein</topology>
    </subcellularLocation>
    <subcellularLocation>
        <location evidence="1">Endomembrane system</location>
        <topology evidence="1">Multi-pass membrane protein</topology>
    </subcellularLocation>
</comment>
<feature type="transmembrane region" description="Helical" evidence="7">
    <location>
        <begin position="183"/>
        <end position="200"/>
    </location>
</feature>
<dbReference type="EMBL" id="JAUUTP010000006">
    <property type="protein sequence ID" value="MDP1418293.1"/>
    <property type="molecule type" value="Genomic_DNA"/>
</dbReference>
<proteinExistence type="inferred from homology"/>
<feature type="transmembrane region" description="Helical" evidence="7">
    <location>
        <begin position="110"/>
        <end position="133"/>
    </location>
</feature>
<evidence type="ECO:0000256" key="4">
    <source>
        <dbReference type="ARBA" id="ARBA00022692"/>
    </source>
</evidence>
<dbReference type="GO" id="GO:0012505">
    <property type="term" value="C:endomembrane system"/>
    <property type="evidence" value="ECO:0007669"/>
    <property type="project" value="UniProtKB-SubCell"/>
</dbReference>
<feature type="transmembrane region" description="Helical" evidence="7">
    <location>
        <begin position="79"/>
        <end position="98"/>
    </location>
</feature>
<dbReference type="PANTHER" id="PTHR33876:SF4">
    <property type="entry name" value="CHLOROPLAST PROTEIN FOR GROWTH AND FERTILITY 2"/>
    <property type="match status" value="1"/>
</dbReference>
<accession>A0AA90NSF0</accession>
<evidence type="ECO:0000256" key="3">
    <source>
        <dbReference type="ARBA" id="ARBA00022596"/>
    </source>
</evidence>
<feature type="transmembrane region" description="Helical" evidence="7">
    <location>
        <begin position="44"/>
        <end position="67"/>
    </location>
</feature>
<keyword evidence="3" id="KW-0533">Nickel</keyword>
<keyword evidence="6 7" id="KW-0472">Membrane</keyword>
<gene>
    <name evidence="9" type="ORF">Q8G35_07700</name>
</gene>
<sequence length="214" mass="23376">MEMSLLLVLAIGFALGIKHALEPDHIIAVSTIASQSKKIWKSSLAGVFWGIGHTLTLLVFGVILILLKNEIPEAWAMSLEFVVGIMLVYLGITTIFSWKQTEQHDHTGRATYLKSMLVGIVHGLAGSAAMVLLTMSTIDAAWQGAIYIIIFGVGTCIGMLLFTTILSIPFVTSSSSKKVNRSLIRLTGVISTVFGIYYMYNLGINEELFSVWFG</sequence>
<evidence type="ECO:0000256" key="5">
    <source>
        <dbReference type="ARBA" id="ARBA00022989"/>
    </source>
</evidence>
<dbReference type="AlphaFoldDB" id="A0AA90NSF0"/>
<evidence type="ECO:0000259" key="8">
    <source>
        <dbReference type="Pfam" id="PF13386"/>
    </source>
</evidence>
<keyword evidence="5 7" id="KW-1133">Transmembrane helix</keyword>
<dbReference type="RefSeq" id="WP_305159694.1">
    <property type="nucleotide sequence ID" value="NZ_JAUUTP010000006.1"/>
</dbReference>
<evidence type="ECO:0000256" key="7">
    <source>
        <dbReference type="RuleBase" id="RU362101"/>
    </source>
</evidence>
<name>A0AA90NSF0_9BACI</name>
<reference evidence="9" key="1">
    <citation type="submission" date="2023-07" db="EMBL/GenBank/DDBJ databases">
        <title>Murine gut Bacillus species.</title>
        <authorList>
            <person name="Gutman E."/>
            <person name="Hashuel R."/>
            <person name="Litvak Y."/>
        </authorList>
    </citation>
    <scope>NUCLEOTIDE SEQUENCE</scope>
    <source>
        <strain evidence="9">RU283</strain>
    </source>
</reference>
<dbReference type="InterPro" id="IPR011541">
    <property type="entry name" value="Ni/Co_transpt_high_affinity"/>
</dbReference>
<dbReference type="PANTHER" id="PTHR33876">
    <property type="entry name" value="UNNAMED PRODUCT"/>
    <property type="match status" value="1"/>
</dbReference>
<evidence type="ECO:0000313" key="10">
    <source>
        <dbReference type="Proteomes" id="UP001178277"/>
    </source>
</evidence>
<dbReference type="InterPro" id="IPR052776">
    <property type="entry name" value="Chloro_ReproSupport/MetalTrans"/>
</dbReference>
<organism evidence="9 10">
    <name type="scientific">Peribacillus simplex</name>
    <dbReference type="NCBI Taxonomy" id="1478"/>
    <lineage>
        <taxon>Bacteria</taxon>
        <taxon>Bacillati</taxon>
        <taxon>Bacillota</taxon>
        <taxon>Bacilli</taxon>
        <taxon>Bacillales</taxon>
        <taxon>Bacillaceae</taxon>
        <taxon>Peribacillus</taxon>
    </lineage>
</organism>
<dbReference type="Proteomes" id="UP001178277">
    <property type="component" value="Unassembled WGS sequence"/>
</dbReference>
<feature type="domain" description="Urease accessory protein UreH-like transmembrane" evidence="8">
    <location>
        <begin position="82"/>
        <end position="197"/>
    </location>
</feature>
<keyword evidence="4 7" id="KW-0812">Transmembrane</keyword>
<evidence type="ECO:0000256" key="1">
    <source>
        <dbReference type="ARBA" id="ARBA00004127"/>
    </source>
</evidence>
<feature type="transmembrane region" description="Helical" evidence="7">
    <location>
        <begin position="145"/>
        <end position="171"/>
    </location>
</feature>
<dbReference type="GO" id="GO:0005886">
    <property type="term" value="C:plasma membrane"/>
    <property type="evidence" value="ECO:0007669"/>
    <property type="project" value="UniProtKB-SubCell"/>
</dbReference>
<comment type="similarity">
    <text evidence="7">Belongs to the NiCoT transporter (TC 2.A.52) family.</text>
</comment>
<evidence type="ECO:0000256" key="6">
    <source>
        <dbReference type="ARBA" id="ARBA00023136"/>
    </source>
</evidence>
<dbReference type="Pfam" id="PF13386">
    <property type="entry name" value="DsbD_2"/>
    <property type="match status" value="1"/>
</dbReference>
<dbReference type="Pfam" id="PF03824">
    <property type="entry name" value="NicO"/>
    <property type="match status" value="1"/>
</dbReference>
<comment type="caution">
    <text evidence="9">The sequence shown here is derived from an EMBL/GenBank/DDBJ whole genome shotgun (WGS) entry which is preliminary data.</text>
</comment>
<dbReference type="InterPro" id="IPR039447">
    <property type="entry name" value="UreH-like_TM_dom"/>
</dbReference>
<evidence type="ECO:0000256" key="2">
    <source>
        <dbReference type="ARBA" id="ARBA00022448"/>
    </source>
</evidence>
<evidence type="ECO:0000313" key="9">
    <source>
        <dbReference type="EMBL" id="MDP1418293.1"/>
    </source>
</evidence>
<dbReference type="GO" id="GO:0015099">
    <property type="term" value="F:nickel cation transmembrane transporter activity"/>
    <property type="evidence" value="ECO:0007669"/>
    <property type="project" value="UniProtKB-UniRule"/>
</dbReference>